<feature type="compositionally biased region" description="Low complexity" evidence="1">
    <location>
        <begin position="1109"/>
        <end position="1118"/>
    </location>
</feature>
<dbReference type="AlphaFoldDB" id="A0A1Y2D6U9"/>
<evidence type="ECO:0000256" key="1">
    <source>
        <dbReference type="SAM" id="MobiDB-lite"/>
    </source>
</evidence>
<evidence type="ECO:0000313" key="3">
    <source>
        <dbReference type="Proteomes" id="UP000193467"/>
    </source>
</evidence>
<feature type="compositionally biased region" description="Low complexity" evidence="1">
    <location>
        <begin position="14"/>
        <end position="54"/>
    </location>
</feature>
<reference evidence="2 3" key="1">
    <citation type="submission" date="2016-07" db="EMBL/GenBank/DDBJ databases">
        <title>Pervasive Adenine N6-methylation of Active Genes in Fungi.</title>
        <authorList>
            <consortium name="DOE Joint Genome Institute"/>
            <person name="Mondo S.J."/>
            <person name="Dannebaum R.O."/>
            <person name="Kuo R.C."/>
            <person name="Labutti K."/>
            <person name="Haridas S."/>
            <person name="Kuo A."/>
            <person name="Salamov A."/>
            <person name="Ahrendt S.R."/>
            <person name="Lipzen A."/>
            <person name="Sullivan W."/>
            <person name="Andreopoulos W.B."/>
            <person name="Clum A."/>
            <person name="Lindquist E."/>
            <person name="Daum C."/>
            <person name="Ramamoorthy G.K."/>
            <person name="Gryganskyi A."/>
            <person name="Culley D."/>
            <person name="Magnuson J.K."/>
            <person name="James T.Y."/>
            <person name="O'Malley M.A."/>
            <person name="Stajich J.E."/>
            <person name="Spatafora J.W."/>
            <person name="Visel A."/>
            <person name="Grigoriev I.V."/>
        </authorList>
    </citation>
    <scope>NUCLEOTIDE SEQUENCE [LARGE SCALE GENOMIC DNA]</scope>
    <source>
        <strain evidence="2 3">62-1032</strain>
    </source>
</reference>
<keyword evidence="3" id="KW-1185">Reference proteome</keyword>
<dbReference type="Proteomes" id="UP000193467">
    <property type="component" value="Unassembled WGS sequence"/>
</dbReference>
<dbReference type="GO" id="GO:0043531">
    <property type="term" value="F:ADP binding"/>
    <property type="evidence" value="ECO:0007669"/>
    <property type="project" value="InterPro"/>
</dbReference>
<dbReference type="SUPFAM" id="SSF52540">
    <property type="entry name" value="P-loop containing nucleoside triphosphate hydrolases"/>
    <property type="match status" value="1"/>
</dbReference>
<feature type="compositionally biased region" description="Low complexity" evidence="1">
    <location>
        <begin position="73"/>
        <end position="86"/>
    </location>
</feature>
<feature type="region of interest" description="Disordered" evidence="1">
    <location>
        <begin position="1"/>
        <end position="86"/>
    </location>
</feature>
<dbReference type="STRING" id="106004.A0A1Y2D6U9"/>
<comment type="caution">
    <text evidence="2">The sequence shown here is derived from an EMBL/GenBank/DDBJ whole genome shotgun (WGS) entry which is preliminary data.</text>
</comment>
<dbReference type="PANTHER" id="PTHR47691:SF3">
    <property type="entry name" value="HTH-TYPE TRANSCRIPTIONAL REGULATOR RV0890C-RELATED"/>
    <property type="match status" value="1"/>
</dbReference>
<sequence>MSWLFHRHSRSKSKSSSTSASRTATAPSPSTPASSSARPSSAATTLPASAITSTLVSKPVEGSRGKDKAPSIASVASPSTPNAPSASLDELRTLIADFEADVEPSEGRRIIRKVYEGATDAALNSLDVLSLVPVVSTYVPVIRSVLLIGLLSRTGRSIREACRELATRIARLYELLAKVKGAKADELRELYKEILDAACKLNTDHQISGRVGSLGVLRLGIDSSLVEEIQGLHVKLDRLHTDFTPHVLLGLVNFLSNSTPHAPVSNLGLLQPPPPAPVLLGREQWLETILQSLQSLGAHVVLAGTGGIGKSSLALNALHSPELGLRFQRKLFIRCDTTPSAEALIEELVRVRGQPLAITEEPVGTMVRALEQMSTLLVLDNLETPLDADGSNTKDLVERLAAIPTVSLLITTRQPSISRQPLPRPLHTLVIPELAPAPAKELFLSIAPDFEKDRDLNRLLQHLDGYPLAICLVASRAQDEDSIAEVLKLWQNELEEFDQDGRTRKDSLAISLSLSFSSTAFARQPKAQQLLALLAALPRSLSHSRIHALGLTTGERALLYTSIVKQSRHGSRHSLRLLAPVREYVKRSKDVKLAELSLETKRAVVDSFLDDFARLPKGGAPDVMNPSFREGSTPLDFASNAAAALEFALSLPSTTDEALKGRVEEAVLRLCLRMGYQTRYIGTADDAMRLFEGLDTILDKSSSPVLRLALLLHRAQLGTGPPQDSLALAVLLQQASSLVDDTDLEPLAATKLRAEVHFTVGLLASRLETQDTDSTETAGSPLLHSAVDLFLQLSDARSLRECYYALGLATRGTSSSLQDLQAAADCFTRCELLFPSSVGQAPEGYTGLSSFPSLPSRQHSSVRWTDNSLGSRPLPSYSAPGYATSPPYPSYTQRSGYSLERGELHAFPRGTVTSTMAFSRFRALNAFQLYRLQLSLEADDGRRSRLASRDSRMSDEAYHKAFALLEACGATEWCSFLTAYRLRFREPARQFELLTQETTSPTPSSSVADPVLEAYKTCEIISNPYFLRSWMSEGDESTIHTRAANVTKLDGIHRDFSVEVGMSWANEQARQRHLSASFLPSALASPQPYDMPPLPPRTIAPAQFPPRARPTSPSASSAEGLASTISDDGRARVLEIQREIALEEARQDEDRRRRRAFL</sequence>
<feature type="region of interest" description="Disordered" evidence="1">
    <location>
        <begin position="1086"/>
        <end position="1128"/>
    </location>
</feature>
<feature type="compositionally biased region" description="Basic residues" evidence="1">
    <location>
        <begin position="1"/>
        <end position="13"/>
    </location>
</feature>
<dbReference type="InParanoid" id="A0A1Y2D6U9"/>
<gene>
    <name evidence="2" type="ORF">BCR35DRAFT_335687</name>
</gene>
<organism evidence="2 3">
    <name type="scientific">Leucosporidium creatinivorum</name>
    <dbReference type="NCBI Taxonomy" id="106004"/>
    <lineage>
        <taxon>Eukaryota</taxon>
        <taxon>Fungi</taxon>
        <taxon>Dikarya</taxon>
        <taxon>Basidiomycota</taxon>
        <taxon>Pucciniomycotina</taxon>
        <taxon>Microbotryomycetes</taxon>
        <taxon>Leucosporidiales</taxon>
        <taxon>Leucosporidium</taxon>
    </lineage>
</organism>
<dbReference type="PANTHER" id="PTHR47691">
    <property type="entry name" value="REGULATOR-RELATED"/>
    <property type="match status" value="1"/>
</dbReference>
<feature type="compositionally biased region" description="Pro residues" evidence="1">
    <location>
        <begin position="1089"/>
        <end position="1108"/>
    </location>
</feature>
<dbReference type="EMBL" id="MCGR01000093">
    <property type="protein sequence ID" value="ORY55010.1"/>
    <property type="molecule type" value="Genomic_DNA"/>
</dbReference>
<protein>
    <submittedName>
        <fullName evidence="2">Uncharacterized protein</fullName>
    </submittedName>
</protein>
<dbReference type="Gene3D" id="3.40.50.300">
    <property type="entry name" value="P-loop containing nucleotide triphosphate hydrolases"/>
    <property type="match status" value="1"/>
</dbReference>
<proteinExistence type="predicted"/>
<evidence type="ECO:0000313" key="2">
    <source>
        <dbReference type="EMBL" id="ORY55010.1"/>
    </source>
</evidence>
<dbReference type="InterPro" id="IPR027417">
    <property type="entry name" value="P-loop_NTPase"/>
</dbReference>
<accession>A0A1Y2D6U9</accession>
<dbReference type="OrthoDB" id="1534087at2759"/>
<name>A0A1Y2D6U9_9BASI</name>